<evidence type="ECO:0000256" key="3">
    <source>
        <dbReference type="ARBA" id="ARBA00022741"/>
    </source>
</evidence>
<accession>A0A1Y1XMR4</accession>
<dbReference type="PANTHER" id="PTHR43107:SF15">
    <property type="entry name" value="FATTY ACID TRANSPORT PROTEIN 3, ISOFORM A"/>
    <property type="match status" value="1"/>
</dbReference>
<comment type="caution">
    <text evidence="6">The sequence shown here is derived from an EMBL/GenBank/DDBJ whole genome shotgun (WGS) entry which is preliminary data.</text>
</comment>
<protein>
    <submittedName>
        <fullName evidence="6">Acetyl-CoA synthetase-like protein</fullName>
    </submittedName>
</protein>
<dbReference type="GO" id="GO:0005524">
    <property type="term" value="F:ATP binding"/>
    <property type="evidence" value="ECO:0007669"/>
    <property type="project" value="UniProtKB-KW"/>
</dbReference>
<feature type="domain" description="AMP-dependent synthetase/ligase" evidence="5">
    <location>
        <begin position="43"/>
        <end position="343"/>
    </location>
</feature>
<evidence type="ECO:0000256" key="1">
    <source>
        <dbReference type="ARBA" id="ARBA00006432"/>
    </source>
</evidence>
<sequence length="638" mass="73915">MDFKGNIDIIHEFNSFKTTIPNRFKKYLLNQLTNNTIINCFRENNKSNPLNSILKINDKEINYLDFENESNKIAKWLLSINNKPKDKIGIIFRNSMELLLFIIAIQKIGATAVLFNNEITESKLMMGLHEINITTLITEDIFTKSTYYKLSYLIKNFYVFSKKKEKTMIVSDENHEKTNSVKIINPDEMKLLSSSLPSDIFIEQINVYDIAIIHYSNTGKTTEFSHKNIITHSDIVSSDFKITNKDYILCTYSLTKNIRSLLNIFLFLTKGVNLIIIREENNFNIWNHYDLSKATIINYSPLLINNLIESNAMENHKVRLIIGTSISKNMQERIKTVLKIPNIGLYYISINGKIMLSHLNNIQKSNIQCNLGSPGIILKQHRALSIIKVDGKDKMPIRDENGLCIECKENEPGELIKRIENKSLETAIFLGEVESDALKDNYNSVFLKNVFMPGDIWYRTRDLFKKDKKGYLYYLDALKNCYTLDENIIFPSLLSDKINSLDHILESSVYGINNPTNKTKSITMCNIIVSDDFNLNDFTSKITQSLNPNNGLPMFLKINFGSKDKNTYKILNNDTIEDLYQQQVLDRKPDFELYWLIERVINKTKNNSIISVTKNYEYSQFQDSDFKDVLMINLKPKL</sequence>
<comment type="similarity">
    <text evidence="1">Belongs to the ATP-dependent AMP-binding enzyme family.</text>
</comment>
<keyword evidence="4" id="KW-0067">ATP-binding</keyword>
<reference evidence="6 7" key="1">
    <citation type="submission" date="2016-08" db="EMBL/GenBank/DDBJ databases">
        <title>A Parts List for Fungal Cellulosomes Revealed by Comparative Genomics.</title>
        <authorList>
            <consortium name="DOE Joint Genome Institute"/>
            <person name="Haitjema C.H."/>
            <person name="Gilmore S.P."/>
            <person name="Henske J.K."/>
            <person name="Solomon K.V."/>
            <person name="De Groot R."/>
            <person name="Kuo A."/>
            <person name="Mondo S.J."/>
            <person name="Salamov A.A."/>
            <person name="Labutti K."/>
            <person name="Zhao Z."/>
            <person name="Chiniquy J."/>
            <person name="Barry K."/>
            <person name="Brewer H.M."/>
            <person name="Purvine S.O."/>
            <person name="Wright A.T."/>
            <person name="Boxma B."/>
            <person name="Van Alen T."/>
            <person name="Hackstein J.H."/>
            <person name="Baker S.E."/>
            <person name="Grigoriev I.V."/>
            <person name="O'Malley M.A."/>
        </authorList>
    </citation>
    <scope>NUCLEOTIDE SEQUENCE [LARGE SCALE GENOMIC DNA]</scope>
    <source>
        <strain evidence="6 7">S4</strain>
    </source>
</reference>
<evidence type="ECO:0000259" key="5">
    <source>
        <dbReference type="Pfam" id="PF00501"/>
    </source>
</evidence>
<organism evidence="6 7">
    <name type="scientific">Anaeromyces robustus</name>
    <dbReference type="NCBI Taxonomy" id="1754192"/>
    <lineage>
        <taxon>Eukaryota</taxon>
        <taxon>Fungi</taxon>
        <taxon>Fungi incertae sedis</taxon>
        <taxon>Chytridiomycota</taxon>
        <taxon>Chytridiomycota incertae sedis</taxon>
        <taxon>Neocallimastigomycetes</taxon>
        <taxon>Neocallimastigales</taxon>
        <taxon>Neocallimastigaceae</taxon>
        <taxon>Anaeromyces</taxon>
    </lineage>
</organism>
<dbReference type="STRING" id="1754192.A0A1Y1XMR4"/>
<gene>
    <name evidence="6" type="ORF">BCR32DRAFT_289559</name>
</gene>
<evidence type="ECO:0000313" key="6">
    <source>
        <dbReference type="EMBL" id="ORX87022.1"/>
    </source>
</evidence>
<dbReference type="Gene3D" id="3.40.50.12780">
    <property type="entry name" value="N-terminal domain of ligase-like"/>
    <property type="match status" value="1"/>
</dbReference>
<evidence type="ECO:0000256" key="2">
    <source>
        <dbReference type="ARBA" id="ARBA00022598"/>
    </source>
</evidence>
<name>A0A1Y1XMR4_9FUNG</name>
<dbReference type="GO" id="GO:0005886">
    <property type="term" value="C:plasma membrane"/>
    <property type="evidence" value="ECO:0007669"/>
    <property type="project" value="TreeGrafter"/>
</dbReference>
<keyword evidence="2" id="KW-0436">Ligase</keyword>
<dbReference type="InterPro" id="IPR000873">
    <property type="entry name" value="AMP-dep_synth/lig_dom"/>
</dbReference>
<dbReference type="EMBL" id="MCFG01000013">
    <property type="protein sequence ID" value="ORX87022.1"/>
    <property type="molecule type" value="Genomic_DNA"/>
</dbReference>
<evidence type="ECO:0000256" key="4">
    <source>
        <dbReference type="ARBA" id="ARBA00022840"/>
    </source>
</evidence>
<dbReference type="OrthoDB" id="288590at2759"/>
<proteinExistence type="inferred from homology"/>
<dbReference type="GO" id="GO:0005324">
    <property type="term" value="F:long-chain fatty acid transmembrane transporter activity"/>
    <property type="evidence" value="ECO:0007669"/>
    <property type="project" value="TreeGrafter"/>
</dbReference>
<reference evidence="6 7" key="2">
    <citation type="submission" date="2016-08" db="EMBL/GenBank/DDBJ databases">
        <title>Pervasive Adenine N6-methylation of Active Genes in Fungi.</title>
        <authorList>
            <consortium name="DOE Joint Genome Institute"/>
            <person name="Mondo S.J."/>
            <person name="Dannebaum R.O."/>
            <person name="Kuo R.C."/>
            <person name="Labutti K."/>
            <person name="Haridas S."/>
            <person name="Kuo A."/>
            <person name="Salamov A."/>
            <person name="Ahrendt S.R."/>
            <person name="Lipzen A."/>
            <person name="Sullivan W."/>
            <person name="Andreopoulos W.B."/>
            <person name="Clum A."/>
            <person name="Lindquist E."/>
            <person name="Daum C."/>
            <person name="Ramamoorthy G.K."/>
            <person name="Gryganskyi A."/>
            <person name="Culley D."/>
            <person name="Magnuson J.K."/>
            <person name="James T.Y."/>
            <person name="O'Malley M.A."/>
            <person name="Stajich J.E."/>
            <person name="Spatafora J.W."/>
            <person name="Visel A."/>
            <person name="Grigoriev I.V."/>
        </authorList>
    </citation>
    <scope>NUCLEOTIDE SEQUENCE [LARGE SCALE GENOMIC DNA]</scope>
    <source>
        <strain evidence="6 7">S4</strain>
    </source>
</reference>
<keyword evidence="3" id="KW-0547">Nucleotide-binding</keyword>
<keyword evidence="7" id="KW-1185">Reference proteome</keyword>
<dbReference type="InterPro" id="IPR042099">
    <property type="entry name" value="ANL_N_sf"/>
</dbReference>
<dbReference type="GO" id="GO:0004467">
    <property type="term" value="F:long-chain fatty acid-CoA ligase activity"/>
    <property type="evidence" value="ECO:0007669"/>
    <property type="project" value="TreeGrafter"/>
</dbReference>
<dbReference type="AlphaFoldDB" id="A0A1Y1XMR4"/>
<dbReference type="GO" id="GO:0044539">
    <property type="term" value="P:long-chain fatty acid import into cell"/>
    <property type="evidence" value="ECO:0007669"/>
    <property type="project" value="TreeGrafter"/>
</dbReference>
<dbReference type="Proteomes" id="UP000193944">
    <property type="component" value="Unassembled WGS sequence"/>
</dbReference>
<evidence type="ECO:0000313" key="7">
    <source>
        <dbReference type="Proteomes" id="UP000193944"/>
    </source>
</evidence>
<dbReference type="SUPFAM" id="SSF56801">
    <property type="entry name" value="Acetyl-CoA synthetase-like"/>
    <property type="match status" value="1"/>
</dbReference>
<dbReference type="PANTHER" id="PTHR43107">
    <property type="entry name" value="LONG-CHAIN FATTY ACID TRANSPORT PROTEIN"/>
    <property type="match status" value="1"/>
</dbReference>
<dbReference type="Pfam" id="PF00501">
    <property type="entry name" value="AMP-binding"/>
    <property type="match status" value="1"/>
</dbReference>